<keyword evidence="11" id="KW-1185">Reference proteome</keyword>
<comment type="similarity">
    <text evidence="7 8">Belongs to the PINc/VapC protein family.</text>
</comment>
<dbReference type="HAMAP" id="MF_00265">
    <property type="entry name" value="VapC_Nob1"/>
    <property type="match status" value="1"/>
</dbReference>
<feature type="binding site" evidence="8">
    <location>
        <position position="5"/>
    </location>
    <ligand>
        <name>Mg(2+)</name>
        <dbReference type="ChEBI" id="CHEBI:18420"/>
    </ligand>
</feature>
<dbReference type="CDD" id="cd18731">
    <property type="entry name" value="PIN_NgFitB-like"/>
    <property type="match status" value="1"/>
</dbReference>
<evidence type="ECO:0000256" key="5">
    <source>
        <dbReference type="ARBA" id="ARBA00022801"/>
    </source>
</evidence>
<feature type="binding site" evidence="8">
    <location>
        <position position="104"/>
    </location>
    <ligand>
        <name>Mg(2+)</name>
        <dbReference type="ChEBI" id="CHEBI:18420"/>
    </ligand>
</feature>
<feature type="domain" description="PIN" evidence="9">
    <location>
        <begin position="2"/>
        <end position="127"/>
    </location>
</feature>
<evidence type="ECO:0000259" key="9">
    <source>
        <dbReference type="Pfam" id="PF01850"/>
    </source>
</evidence>
<keyword evidence="5 8" id="KW-0378">Hydrolase</keyword>
<dbReference type="EC" id="3.1.-.-" evidence="8"/>
<evidence type="ECO:0000256" key="6">
    <source>
        <dbReference type="ARBA" id="ARBA00022842"/>
    </source>
</evidence>
<evidence type="ECO:0000256" key="7">
    <source>
        <dbReference type="ARBA" id="ARBA00038093"/>
    </source>
</evidence>
<keyword evidence="6 8" id="KW-0460">Magnesium</keyword>
<reference evidence="10 11" key="1">
    <citation type="submission" date="2014-06" db="EMBL/GenBank/DDBJ databases">
        <title>Rhizobium pelagicum/R2-400B4.</title>
        <authorList>
            <person name="Kimes N.E."/>
            <person name="Lopez-Perez M."/>
        </authorList>
    </citation>
    <scope>NUCLEOTIDE SEQUENCE [LARGE SCALE GENOMIC DNA]</scope>
    <source>
        <strain evidence="10 11">R2-400B4</strain>
    </source>
</reference>
<dbReference type="Gene3D" id="3.40.50.1010">
    <property type="entry name" value="5'-nuclease"/>
    <property type="match status" value="1"/>
</dbReference>
<evidence type="ECO:0000256" key="1">
    <source>
        <dbReference type="ARBA" id="ARBA00001946"/>
    </source>
</evidence>
<dbReference type="InterPro" id="IPR002716">
    <property type="entry name" value="PIN_dom"/>
</dbReference>
<comment type="function">
    <text evidence="8">Toxic component of a toxin-antitoxin (TA) system. An RNase.</text>
</comment>
<dbReference type="Proteomes" id="UP000052167">
    <property type="component" value="Unassembled WGS sequence"/>
</dbReference>
<dbReference type="InterPro" id="IPR022907">
    <property type="entry name" value="VapC_family"/>
</dbReference>
<comment type="cofactor">
    <cofactor evidence="1 8">
        <name>Mg(2+)</name>
        <dbReference type="ChEBI" id="CHEBI:18420"/>
    </cofactor>
</comment>
<evidence type="ECO:0000256" key="8">
    <source>
        <dbReference type="HAMAP-Rule" id="MF_00265"/>
    </source>
</evidence>
<dbReference type="PANTHER" id="PTHR33653:SF1">
    <property type="entry name" value="RIBONUCLEASE VAPC2"/>
    <property type="match status" value="1"/>
</dbReference>
<gene>
    <name evidence="8" type="primary">vapC</name>
    <name evidence="10" type="ORF">GV68_14300</name>
</gene>
<keyword evidence="8" id="KW-0800">Toxin</keyword>
<dbReference type="InterPro" id="IPR050556">
    <property type="entry name" value="Type_II_TA_system_RNase"/>
</dbReference>
<dbReference type="OrthoDB" id="5458135at2"/>
<dbReference type="RefSeq" id="WP_037168736.1">
    <property type="nucleotide sequence ID" value="NZ_JOKI01000027.1"/>
</dbReference>
<proteinExistence type="inferred from homology"/>
<dbReference type="Pfam" id="PF01850">
    <property type="entry name" value="PIN"/>
    <property type="match status" value="1"/>
</dbReference>
<keyword evidence="4 8" id="KW-0479">Metal-binding</keyword>
<comment type="caution">
    <text evidence="10">The sequence shown here is derived from an EMBL/GenBank/DDBJ whole genome shotgun (WGS) entry which is preliminary data.</text>
</comment>
<dbReference type="GO" id="GO:0016787">
    <property type="term" value="F:hydrolase activity"/>
    <property type="evidence" value="ECO:0007669"/>
    <property type="project" value="UniProtKB-KW"/>
</dbReference>
<organism evidence="10 11">
    <name type="scientific">Pseudorhizobium pelagicum</name>
    <dbReference type="NCBI Taxonomy" id="1509405"/>
    <lineage>
        <taxon>Bacteria</taxon>
        <taxon>Pseudomonadati</taxon>
        <taxon>Pseudomonadota</taxon>
        <taxon>Alphaproteobacteria</taxon>
        <taxon>Hyphomicrobiales</taxon>
        <taxon>Rhizobiaceae</taxon>
        <taxon>Rhizobium/Agrobacterium group</taxon>
        <taxon>Pseudorhizobium</taxon>
    </lineage>
</organism>
<evidence type="ECO:0000256" key="3">
    <source>
        <dbReference type="ARBA" id="ARBA00022722"/>
    </source>
</evidence>
<dbReference type="GO" id="GO:0000287">
    <property type="term" value="F:magnesium ion binding"/>
    <property type="evidence" value="ECO:0007669"/>
    <property type="project" value="UniProtKB-UniRule"/>
</dbReference>
<sequence>MILIDTNVISEPWKPAPDAAVVTWLDAQAIETLFISAISVAELRYGIASMPTGRRQTILHNRLEDEVLPHFFERILPFTLSTSRFYSELMADARASGKAIAKADGFIAATAAEMGLVVATRDTSPFAAAGLKAINPWNGQNFN</sequence>
<dbReference type="SUPFAM" id="SSF88723">
    <property type="entry name" value="PIN domain-like"/>
    <property type="match status" value="1"/>
</dbReference>
<keyword evidence="2 8" id="KW-1277">Toxin-antitoxin system</keyword>
<dbReference type="InterPro" id="IPR029060">
    <property type="entry name" value="PIN-like_dom_sf"/>
</dbReference>
<evidence type="ECO:0000256" key="2">
    <source>
        <dbReference type="ARBA" id="ARBA00022649"/>
    </source>
</evidence>
<dbReference type="GO" id="GO:0090729">
    <property type="term" value="F:toxin activity"/>
    <property type="evidence" value="ECO:0007669"/>
    <property type="project" value="UniProtKB-KW"/>
</dbReference>
<protein>
    <recommendedName>
        <fullName evidence="8">Ribonuclease VapC</fullName>
        <shortName evidence="8">RNase VapC</shortName>
        <ecNumber evidence="8">3.1.-.-</ecNumber>
    </recommendedName>
    <alternativeName>
        <fullName evidence="8">Toxin VapC</fullName>
    </alternativeName>
</protein>
<dbReference type="PANTHER" id="PTHR33653">
    <property type="entry name" value="RIBONUCLEASE VAPC2"/>
    <property type="match status" value="1"/>
</dbReference>
<accession>A0A922NZC6</accession>
<evidence type="ECO:0000313" key="10">
    <source>
        <dbReference type="EMBL" id="KEQ04026.1"/>
    </source>
</evidence>
<keyword evidence="3 8" id="KW-0540">Nuclease</keyword>
<dbReference type="AlphaFoldDB" id="A0A922NZC6"/>
<dbReference type="GO" id="GO:0004540">
    <property type="term" value="F:RNA nuclease activity"/>
    <property type="evidence" value="ECO:0007669"/>
    <property type="project" value="InterPro"/>
</dbReference>
<evidence type="ECO:0000256" key="4">
    <source>
        <dbReference type="ARBA" id="ARBA00022723"/>
    </source>
</evidence>
<name>A0A922NZC6_9HYPH</name>
<evidence type="ECO:0000313" key="11">
    <source>
        <dbReference type="Proteomes" id="UP000052167"/>
    </source>
</evidence>
<dbReference type="EMBL" id="JOKJ01000028">
    <property type="protein sequence ID" value="KEQ04026.1"/>
    <property type="molecule type" value="Genomic_DNA"/>
</dbReference>